<dbReference type="AlphaFoldDB" id="A0A183J9Y7"/>
<protein>
    <submittedName>
        <fullName evidence="1 3">Uncharacterized protein</fullName>
    </submittedName>
</protein>
<evidence type="ECO:0000313" key="2">
    <source>
        <dbReference type="Proteomes" id="UP000270296"/>
    </source>
</evidence>
<gene>
    <name evidence="1" type="ORF">SBAD_LOCUS12685</name>
</gene>
<sequence>MKERSEGNRCQIATSSGPIAEVSRSKRAAFDRAAADQKGYTLLSLLQIITASRSCFEERQVDVSFVSRAKFDSLRY</sequence>
<dbReference type="WBParaSite" id="SBAD_0001309501-mRNA-1">
    <property type="protein sequence ID" value="SBAD_0001309501-mRNA-1"/>
    <property type="gene ID" value="SBAD_0001309501"/>
</dbReference>
<dbReference type="EMBL" id="UZAM01018489">
    <property type="protein sequence ID" value="VDP50886.1"/>
    <property type="molecule type" value="Genomic_DNA"/>
</dbReference>
<organism evidence="3">
    <name type="scientific">Soboliphyme baturini</name>
    <dbReference type="NCBI Taxonomy" id="241478"/>
    <lineage>
        <taxon>Eukaryota</taxon>
        <taxon>Metazoa</taxon>
        <taxon>Ecdysozoa</taxon>
        <taxon>Nematoda</taxon>
        <taxon>Enoplea</taxon>
        <taxon>Dorylaimia</taxon>
        <taxon>Dioctophymatida</taxon>
        <taxon>Dioctophymatoidea</taxon>
        <taxon>Soboliphymatidae</taxon>
        <taxon>Soboliphyme</taxon>
    </lineage>
</organism>
<evidence type="ECO:0000313" key="1">
    <source>
        <dbReference type="EMBL" id="VDP50886.1"/>
    </source>
</evidence>
<reference evidence="1 2" key="2">
    <citation type="submission" date="2018-11" db="EMBL/GenBank/DDBJ databases">
        <authorList>
            <consortium name="Pathogen Informatics"/>
        </authorList>
    </citation>
    <scope>NUCLEOTIDE SEQUENCE [LARGE SCALE GENOMIC DNA]</scope>
</reference>
<accession>A0A183J9Y7</accession>
<reference evidence="3" key="1">
    <citation type="submission" date="2016-06" db="UniProtKB">
        <authorList>
            <consortium name="WormBaseParasite"/>
        </authorList>
    </citation>
    <scope>IDENTIFICATION</scope>
</reference>
<keyword evidence="2" id="KW-1185">Reference proteome</keyword>
<evidence type="ECO:0000313" key="3">
    <source>
        <dbReference type="WBParaSite" id="SBAD_0001309501-mRNA-1"/>
    </source>
</evidence>
<name>A0A183J9Y7_9BILA</name>
<proteinExistence type="predicted"/>
<dbReference type="Proteomes" id="UP000270296">
    <property type="component" value="Unassembled WGS sequence"/>
</dbReference>